<accession>A0ABV5CBC6</accession>
<evidence type="ECO:0000256" key="2">
    <source>
        <dbReference type="ARBA" id="ARBA00008163"/>
    </source>
</evidence>
<dbReference type="SUPFAM" id="SSF56935">
    <property type="entry name" value="Porins"/>
    <property type="match status" value="1"/>
</dbReference>
<evidence type="ECO:0000256" key="7">
    <source>
        <dbReference type="ARBA" id="ARBA00023237"/>
    </source>
</evidence>
<keyword evidence="9" id="KW-1185">Reference proteome</keyword>
<keyword evidence="7" id="KW-0998">Cell outer membrane</keyword>
<sequence length="511" mass="56717">MKKEITSFLLSAFCMIGLSQAQYVEDGLLFSQPDLGSTARFKAMGSANTSLGGDLSSITGNPAGLGFFNTSDAGLSFDYLNSQSKSSYYGTSTTGTKEKFSLSQGGAVFHMPVRSTVGRNTGWLNFNIGIGYTKTNDFNSTIDFIGENNTSSYTNFLAEAANDPSYEPAFGDWGYESYLLDYNESEGFYFPAASESTSNSQGNLDKRTGNQFQTNIAFGANYSNKLYVGASIGIAGFSYRKERRFDEIGFMKEEGEIAAINPGSDFLDPNHEAYDFVYADYELSSSSVQKTNGTGFNGTVGFIYKPDNMFQVGFSATSPTWYTVTDDYSMYFDSWMVDPETGDAFFEYVSDEELFYDEYKLRTPYRLNAGVSAIFTEGLITADVEYVDYASMRITTDYADVNTASDEDIANIYQSAVNFRLGGEYRLASDFLLRAGYNYRGNPYQDGLESTAQTISGGLGYRINNTYIDLTYLNQRSDMEYTPYQSIEYPSNTASIKNSRNNVFLTVGFKF</sequence>
<dbReference type="Gene3D" id="2.40.160.60">
    <property type="entry name" value="Outer membrane protein transport protein (OMPP1/FadL/TodX)"/>
    <property type="match status" value="1"/>
</dbReference>
<keyword evidence="5" id="KW-0732">Signal</keyword>
<dbReference type="EMBL" id="JBBVGT010000002">
    <property type="protein sequence ID" value="MFB5944846.1"/>
    <property type="molecule type" value="Genomic_DNA"/>
</dbReference>
<comment type="caution">
    <text evidence="8">The sequence shown here is derived from an EMBL/GenBank/DDBJ whole genome shotgun (WGS) entry which is preliminary data.</text>
</comment>
<evidence type="ECO:0000256" key="4">
    <source>
        <dbReference type="ARBA" id="ARBA00022692"/>
    </source>
</evidence>
<dbReference type="InterPro" id="IPR005017">
    <property type="entry name" value="OMPP1/FadL/TodX"/>
</dbReference>
<evidence type="ECO:0000313" key="8">
    <source>
        <dbReference type="EMBL" id="MFB5944846.1"/>
    </source>
</evidence>
<keyword evidence="4" id="KW-0812">Transmembrane</keyword>
<reference evidence="8 9" key="1">
    <citation type="submission" date="2024-04" db="EMBL/GenBank/DDBJ databases">
        <title>Albibacterium profundi sp. nov., isolated from sediment of the Challenger Deep of Mariana Trench.</title>
        <authorList>
            <person name="Wang Y."/>
        </authorList>
    </citation>
    <scope>NUCLEOTIDE SEQUENCE [LARGE SCALE GENOMIC DNA]</scope>
    <source>
        <strain evidence="8 9">RHL897</strain>
    </source>
</reference>
<protein>
    <submittedName>
        <fullName evidence="8">Outer membrane protein transport protein</fullName>
    </submittedName>
</protein>
<comment type="subcellular location">
    <subcellularLocation>
        <location evidence="1">Cell outer membrane</location>
        <topology evidence="1">Multi-pass membrane protein</topology>
    </subcellularLocation>
</comment>
<evidence type="ECO:0000256" key="3">
    <source>
        <dbReference type="ARBA" id="ARBA00022452"/>
    </source>
</evidence>
<dbReference type="Proteomes" id="UP001580928">
    <property type="component" value="Unassembled WGS sequence"/>
</dbReference>
<evidence type="ECO:0000256" key="6">
    <source>
        <dbReference type="ARBA" id="ARBA00023136"/>
    </source>
</evidence>
<name>A0ABV5CBC6_9SPHI</name>
<keyword evidence="6" id="KW-0472">Membrane</keyword>
<evidence type="ECO:0000256" key="1">
    <source>
        <dbReference type="ARBA" id="ARBA00004571"/>
    </source>
</evidence>
<keyword evidence="3" id="KW-1134">Transmembrane beta strand</keyword>
<comment type="similarity">
    <text evidence="2">Belongs to the OmpP1/FadL family.</text>
</comment>
<gene>
    <name evidence="8" type="ORF">WKR92_03265</name>
</gene>
<proteinExistence type="inferred from homology"/>
<dbReference type="PANTHER" id="PTHR35093:SF8">
    <property type="entry name" value="OUTER MEMBRANE PROTEIN NMB0088-RELATED"/>
    <property type="match status" value="1"/>
</dbReference>
<organism evidence="8 9">
    <name type="scientific">Albibacterium profundi</name>
    <dbReference type="NCBI Taxonomy" id="3134906"/>
    <lineage>
        <taxon>Bacteria</taxon>
        <taxon>Pseudomonadati</taxon>
        <taxon>Bacteroidota</taxon>
        <taxon>Sphingobacteriia</taxon>
        <taxon>Sphingobacteriales</taxon>
        <taxon>Sphingobacteriaceae</taxon>
        <taxon>Albibacterium</taxon>
    </lineage>
</organism>
<evidence type="ECO:0000256" key="5">
    <source>
        <dbReference type="ARBA" id="ARBA00022729"/>
    </source>
</evidence>
<dbReference type="PANTHER" id="PTHR35093">
    <property type="entry name" value="OUTER MEMBRANE PROTEIN NMB0088-RELATED"/>
    <property type="match status" value="1"/>
</dbReference>
<evidence type="ECO:0000313" key="9">
    <source>
        <dbReference type="Proteomes" id="UP001580928"/>
    </source>
</evidence>
<dbReference type="RefSeq" id="WP_375556406.1">
    <property type="nucleotide sequence ID" value="NZ_JBBVGT010000002.1"/>
</dbReference>